<keyword evidence="2" id="KW-0378">Hydrolase</keyword>
<keyword evidence="4" id="KW-0472">Membrane</keyword>
<dbReference type="GO" id="GO:0045134">
    <property type="term" value="F:UDP phosphatase activity"/>
    <property type="evidence" value="ECO:0007669"/>
    <property type="project" value="TreeGrafter"/>
</dbReference>
<feature type="transmembrane region" description="Helical" evidence="4">
    <location>
        <begin position="7"/>
        <end position="29"/>
    </location>
</feature>
<evidence type="ECO:0000256" key="4">
    <source>
        <dbReference type="SAM" id="Phobius"/>
    </source>
</evidence>
<dbReference type="GO" id="GO:0017111">
    <property type="term" value="F:ribonucleoside triphosphate phosphatase activity"/>
    <property type="evidence" value="ECO:0007669"/>
    <property type="project" value="TreeGrafter"/>
</dbReference>
<sequence length="487" mass="54805">MAEGKVFKVLIGFAIPVIIIGIVLVIVGYRNGSEQKTQLTSTIVDAGGSGTRLIVYQYTDTLEEHKVECEGIGLGNWKEEDYPELERQLNECYKKGHQYLPDGSTNTPIWFGATAGMRLLKLRDPTRYDKIWTLVKKTLNATDYDNKWSDVFPGEYEARFSWITSNILSKAFVNKKTVGMVETGSSSIQIAFAVNESADANKHIDAIKIKGHTVNLYEYSYLCYGEAEGLRRVHAELIKAAGFSNEASDPCSNIGYNWTRSSDFLWSVPCVKGDFATTVFGSSIEDPQGNANKTYTLSGSSEPEKCMELIKKMIPTECTSNTPCGMDDVSQPKVHGKYLALASFYYSTDYMGLPYNGKKEEYWNKTVELCKTPYSEIPSKYEDEPEKFMNKQCFDSIFSYFLLSEGYKFDEDNWDVEYVHKINGKSVEWTLGAAFSFMDEAFKTEIDVVQPQYRAMLIVGIVLLVLAAVFIVVGIVGLTKSRQYESI</sequence>
<evidence type="ECO:0000256" key="2">
    <source>
        <dbReference type="ARBA" id="ARBA00022801"/>
    </source>
</evidence>
<name>A0A7M6DJZ0_9CNID</name>
<dbReference type="GO" id="GO:0004382">
    <property type="term" value="F:GDP phosphatase activity"/>
    <property type="evidence" value="ECO:0007669"/>
    <property type="project" value="TreeGrafter"/>
</dbReference>
<evidence type="ECO:0000313" key="5">
    <source>
        <dbReference type="EnsemblMetazoa" id="CLYHEMP013539.6"/>
    </source>
</evidence>
<evidence type="ECO:0000256" key="1">
    <source>
        <dbReference type="ARBA" id="ARBA00009283"/>
    </source>
</evidence>
<dbReference type="AlphaFoldDB" id="A0A7M6DJZ0"/>
<feature type="transmembrane region" description="Helical" evidence="4">
    <location>
        <begin position="455"/>
        <end position="478"/>
    </location>
</feature>
<keyword evidence="6" id="KW-1185">Reference proteome</keyword>
<dbReference type="Gene3D" id="3.30.420.40">
    <property type="match status" value="1"/>
</dbReference>
<keyword evidence="4" id="KW-0812">Transmembrane</keyword>
<evidence type="ECO:0008006" key="7">
    <source>
        <dbReference type="Google" id="ProtNLM"/>
    </source>
</evidence>
<organism evidence="5 6">
    <name type="scientific">Clytia hemisphaerica</name>
    <dbReference type="NCBI Taxonomy" id="252671"/>
    <lineage>
        <taxon>Eukaryota</taxon>
        <taxon>Metazoa</taxon>
        <taxon>Cnidaria</taxon>
        <taxon>Hydrozoa</taxon>
        <taxon>Hydroidolina</taxon>
        <taxon>Leptothecata</taxon>
        <taxon>Obeliida</taxon>
        <taxon>Clytiidae</taxon>
        <taxon>Clytia</taxon>
    </lineage>
</organism>
<dbReference type="PANTHER" id="PTHR11782:SF83">
    <property type="entry name" value="GUANOSINE-DIPHOSPHATASE"/>
    <property type="match status" value="1"/>
</dbReference>
<keyword evidence="4" id="KW-1133">Transmembrane helix</keyword>
<dbReference type="RefSeq" id="XP_066933846.1">
    <property type="nucleotide sequence ID" value="XM_067077745.1"/>
</dbReference>
<dbReference type="PANTHER" id="PTHR11782">
    <property type="entry name" value="ADENOSINE/GUANOSINE DIPHOSPHATASE"/>
    <property type="match status" value="1"/>
</dbReference>
<dbReference type="InterPro" id="IPR000407">
    <property type="entry name" value="GDA1_CD39_NTPase"/>
</dbReference>
<dbReference type="Pfam" id="PF01150">
    <property type="entry name" value="GDA1_CD39"/>
    <property type="match status" value="1"/>
</dbReference>
<feature type="active site" description="Proton acceptor" evidence="3">
    <location>
        <position position="157"/>
    </location>
</feature>
<dbReference type="GeneID" id="136821514"/>
<comment type="similarity">
    <text evidence="1">Belongs to the GDA1/CD39 NTPase family.</text>
</comment>
<dbReference type="GO" id="GO:0005886">
    <property type="term" value="C:plasma membrane"/>
    <property type="evidence" value="ECO:0007669"/>
    <property type="project" value="TreeGrafter"/>
</dbReference>
<reference evidence="5" key="1">
    <citation type="submission" date="2021-01" db="UniProtKB">
        <authorList>
            <consortium name="EnsemblMetazoa"/>
        </authorList>
    </citation>
    <scope>IDENTIFICATION</scope>
</reference>
<protein>
    <recommendedName>
        <fullName evidence="7">Ectonucleoside triphosphate diphosphohydrolase</fullName>
    </recommendedName>
</protein>
<dbReference type="Gene3D" id="3.30.420.150">
    <property type="entry name" value="Exopolyphosphatase. Domain 2"/>
    <property type="match status" value="1"/>
</dbReference>
<proteinExistence type="inferred from homology"/>
<dbReference type="Proteomes" id="UP000594262">
    <property type="component" value="Unplaced"/>
</dbReference>
<dbReference type="EnsemblMetazoa" id="CLYHEMT013539.6">
    <property type="protein sequence ID" value="CLYHEMP013539.6"/>
    <property type="gene ID" value="CLYHEMG013539"/>
</dbReference>
<dbReference type="OrthoDB" id="6372431at2759"/>
<evidence type="ECO:0000313" key="6">
    <source>
        <dbReference type="Proteomes" id="UP000594262"/>
    </source>
</evidence>
<dbReference type="GO" id="GO:0009134">
    <property type="term" value="P:nucleoside diphosphate catabolic process"/>
    <property type="evidence" value="ECO:0007669"/>
    <property type="project" value="TreeGrafter"/>
</dbReference>
<accession>A0A7M6DJZ0</accession>
<evidence type="ECO:0000256" key="3">
    <source>
        <dbReference type="PIRSR" id="PIRSR600407-1"/>
    </source>
</evidence>